<evidence type="ECO:0000313" key="2">
    <source>
        <dbReference type="Proteomes" id="UP000269945"/>
    </source>
</evidence>
<protein>
    <submittedName>
        <fullName evidence="1">Uncharacterized protein</fullName>
    </submittedName>
</protein>
<feature type="non-terminal residue" evidence="1">
    <location>
        <position position="135"/>
    </location>
</feature>
<gene>
    <name evidence="1" type="ORF">BN2614_LOCUS2</name>
</gene>
<keyword evidence="2" id="KW-1185">Reference proteome</keyword>
<organism evidence="1 2">
    <name type="scientific">Gulo gulo</name>
    <name type="common">Wolverine</name>
    <name type="synonym">Gluton</name>
    <dbReference type="NCBI Taxonomy" id="48420"/>
    <lineage>
        <taxon>Eukaryota</taxon>
        <taxon>Metazoa</taxon>
        <taxon>Chordata</taxon>
        <taxon>Craniata</taxon>
        <taxon>Vertebrata</taxon>
        <taxon>Euteleostomi</taxon>
        <taxon>Mammalia</taxon>
        <taxon>Eutheria</taxon>
        <taxon>Laurasiatheria</taxon>
        <taxon>Carnivora</taxon>
        <taxon>Caniformia</taxon>
        <taxon>Musteloidea</taxon>
        <taxon>Mustelidae</taxon>
        <taxon>Guloninae</taxon>
        <taxon>Gulo</taxon>
    </lineage>
</organism>
<evidence type="ECO:0000313" key="1">
    <source>
        <dbReference type="EMBL" id="VCX03865.1"/>
    </source>
</evidence>
<dbReference type="EMBL" id="CYRY02029248">
    <property type="protein sequence ID" value="VCX03865.1"/>
    <property type="molecule type" value="Genomic_DNA"/>
</dbReference>
<name>A0A9X9LYP2_GULGU</name>
<dbReference type="Proteomes" id="UP000269945">
    <property type="component" value="Unassembled WGS sequence"/>
</dbReference>
<accession>A0A9X9LYP2</accession>
<reference evidence="1 2" key="1">
    <citation type="submission" date="2018-10" db="EMBL/GenBank/DDBJ databases">
        <authorList>
            <person name="Ekblom R."/>
            <person name="Jareborg N."/>
        </authorList>
    </citation>
    <scope>NUCLEOTIDE SEQUENCE [LARGE SCALE GENOMIC DNA]</scope>
    <source>
        <tissue evidence="1">Muscle</tissue>
    </source>
</reference>
<sequence>MRLLPPDAQGARTGQPPHRWSTVHATHLYHGSKMTFVIKKHLSIFFWGGMLYFAKLGCLSPLRVLGDVPGQAEVGAPSELISSSALVRPPGRSGEKGLCLILSPDQPGHHRPWLSLAVKGQEGALPVKVHFCEAG</sequence>
<comment type="caution">
    <text evidence="1">The sequence shown here is derived from an EMBL/GenBank/DDBJ whole genome shotgun (WGS) entry which is preliminary data.</text>
</comment>
<proteinExistence type="predicted"/>
<dbReference type="AlphaFoldDB" id="A0A9X9LYP2"/>